<reference evidence="6 7" key="1">
    <citation type="submission" date="2022-04" db="EMBL/GenBank/DDBJ databases">
        <title>Genome draft of Actinomadura sp. ATCC 31491.</title>
        <authorList>
            <person name="Shi X."/>
            <person name="Du Y."/>
        </authorList>
    </citation>
    <scope>NUCLEOTIDE SEQUENCE [LARGE SCALE GENOMIC DNA]</scope>
    <source>
        <strain evidence="6 7">ATCC 31491</strain>
    </source>
</reference>
<dbReference type="EMBL" id="JAKRKC020000001">
    <property type="protein sequence ID" value="MCK2214329.1"/>
    <property type="molecule type" value="Genomic_DNA"/>
</dbReference>
<evidence type="ECO:0000256" key="5">
    <source>
        <dbReference type="ARBA" id="ARBA00031636"/>
    </source>
</evidence>
<dbReference type="InterPro" id="IPR050222">
    <property type="entry name" value="MATE_MdtK"/>
</dbReference>
<evidence type="ECO:0000313" key="6">
    <source>
        <dbReference type="EMBL" id="MCK2214329.1"/>
    </source>
</evidence>
<dbReference type="PANTHER" id="PTHR43298:SF2">
    <property type="entry name" value="FMN_FAD EXPORTER YEEO-RELATED"/>
    <property type="match status" value="1"/>
</dbReference>
<gene>
    <name evidence="6" type="ORF">MF672_011070</name>
</gene>
<organism evidence="6 7">
    <name type="scientific">Actinomadura luzonensis</name>
    <dbReference type="NCBI Taxonomy" id="2805427"/>
    <lineage>
        <taxon>Bacteria</taxon>
        <taxon>Bacillati</taxon>
        <taxon>Actinomycetota</taxon>
        <taxon>Actinomycetes</taxon>
        <taxon>Streptosporangiales</taxon>
        <taxon>Thermomonosporaceae</taxon>
        <taxon>Actinomadura</taxon>
    </lineage>
</organism>
<dbReference type="InterPro" id="IPR002528">
    <property type="entry name" value="MATE_fam"/>
</dbReference>
<evidence type="ECO:0000313" key="7">
    <source>
        <dbReference type="Proteomes" id="UP001317259"/>
    </source>
</evidence>
<proteinExistence type="inferred from homology"/>
<evidence type="ECO:0000256" key="1">
    <source>
        <dbReference type="ARBA" id="ARBA00003408"/>
    </source>
</evidence>
<name>A0ABT0FPS3_9ACTN</name>
<evidence type="ECO:0000256" key="3">
    <source>
        <dbReference type="ARBA" id="ARBA00020268"/>
    </source>
</evidence>
<evidence type="ECO:0000256" key="2">
    <source>
        <dbReference type="ARBA" id="ARBA00010199"/>
    </source>
</evidence>
<dbReference type="RefSeq" id="WP_242382028.1">
    <property type="nucleotide sequence ID" value="NZ_JAKRKC020000001.1"/>
</dbReference>
<comment type="caution">
    <text evidence="6">The sequence shown here is derived from an EMBL/GenBank/DDBJ whole genome shotgun (WGS) entry which is preliminary data.</text>
</comment>
<dbReference type="PANTHER" id="PTHR43298">
    <property type="entry name" value="MULTIDRUG RESISTANCE PROTEIN NORM-RELATED"/>
    <property type="match status" value="1"/>
</dbReference>
<dbReference type="Pfam" id="PF01554">
    <property type="entry name" value="MatE"/>
    <property type="match status" value="1"/>
</dbReference>
<comment type="function">
    <text evidence="1">Multidrug efflux pump.</text>
</comment>
<comment type="similarity">
    <text evidence="2">Belongs to the multi antimicrobial extrusion (MATE) (TC 2.A.66.1) family.</text>
</comment>
<protein>
    <recommendedName>
        <fullName evidence="3">Probable multidrug resistance protein NorM</fullName>
    </recommendedName>
    <alternativeName>
        <fullName evidence="5">Multidrug-efflux transporter</fullName>
    </alternativeName>
</protein>
<evidence type="ECO:0000256" key="4">
    <source>
        <dbReference type="ARBA" id="ARBA00022448"/>
    </source>
</evidence>
<accession>A0ABT0FPS3</accession>
<keyword evidence="4" id="KW-0813">Transport</keyword>
<sequence length="431" mass="43419">MPFPHRIVLTAAVPLFVSMSAGVVAQLVSTSLLGRQATAQLAAFTLANAVLNPVTAAVAGGLRGMAPFMAACRDRPAEALLVLKDARWLSTALGAVGAGVMLAVPLIAHVSGAPHAATAELGALPLLLALHVVLYAAGSGAIGMLIALGRSRLVLWSGMSSTGMQVVLLLVLVPGMGVDGAGVALVASTVVAVGVSNVLLLRLPELAGRSPWPGRPRLRQVVRMARVGIPMSAALIVKFTVMGGVAYTAARTGAQEAAAHAILLSLDGFLGLAAFAAAQAVTPEIATVPSSREARRLAQAAVTIAALGVLAGGLALLLSGQAILGLFTSDAAVLALAASLLPLLVLFSLAGNCGAVIAFSLAGLRRTTWNLASAGTGYGVLALTMTPVASAWGLTGLWIVLSASSVLIAGTNVLGLVKHLDARSQRRLLNS</sequence>
<keyword evidence="7" id="KW-1185">Reference proteome</keyword>
<dbReference type="Proteomes" id="UP001317259">
    <property type="component" value="Unassembled WGS sequence"/>
</dbReference>
<dbReference type="CDD" id="cd12082">
    <property type="entry name" value="MATE_like"/>
    <property type="match status" value="1"/>
</dbReference>